<evidence type="ECO:0000256" key="2">
    <source>
        <dbReference type="ARBA" id="ARBA00012274"/>
    </source>
</evidence>
<evidence type="ECO:0000256" key="6">
    <source>
        <dbReference type="ARBA" id="ARBA00023002"/>
    </source>
</evidence>
<dbReference type="Pfam" id="PF00317">
    <property type="entry name" value="Ribonuc_red_lgN"/>
    <property type="match status" value="1"/>
</dbReference>
<dbReference type="GO" id="GO:0009263">
    <property type="term" value="P:deoxyribonucleotide biosynthetic process"/>
    <property type="evidence" value="ECO:0007669"/>
    <property type="project" value="UniProtKB-KW"/>
</dbReference>
<dbReference type="Gene3D" id="1.10.1650.20">
    <property type="match status" value="1"/>
</dbReference>
<dbReference type="PRINTS" id="PR01183">
    <property type="entry name" value="RIBORDTASEM1"/>
</dbReference>
<evidence type="ECO:0000256" key="8">
    <source>
        <dbReference type="PROSITE-ProRule" id="PRU00492"/>
    </source>
</evidence>
<dbReference type="Gene3D" id="3.20.70.20">
    <property type="match status" value="1"/>
</dbReference>
<dbReference type="PANTHER" id="PTHR11573">
    <property type="entry name" value="RIBONUCLEOSIDE-DIPHOSPHATE REDUCTASE LARGE CHAIN"/>
    <property type="match status" value="1"/>
</dbReference>
<dbReference type="GO" id="GO:0005524">
    <property type="term" value="F:ATP binding"/>
    <property type="evidence" value="ECO:0007669"/>
    <property type="project" value="UniProtKB-UniRule"/>
</dbReference>
<dbReference type="GO" id="GO:0004748">
    <property type="term" value="F:ribonucleoside-diphosphate reductase activity, thioredoxin disulfide as acceptor"/>
    <property type="evidence" value="ECO:0007669"/>
    <property type="project" value="UniProtKB-EC"/>
</dbReference>
<dbReference type="InterPro" id="IPR000788">
    <property type="entry name" value="RNR_lg_C"/>
</dbReference>
<organism evidence="11">
    <name type="scientific">Pseudomonas phage RVTF4</name>
    <dbReference type="NCBI Taxonomy" id="3236931"/>
    <lineage>
        <taxon>Viruses</taxon>
    </lineage>
</organism>
<dbReference type="SUPFAM" id="SSF48168">
    <property type="entry name" value="R1 subunit of ribonucleotide reductase, N-terminal domain"/>
    <property type="match status" value="1"/>
</dbReference>
<dbReference type="NCBIfam" id="TIGR02506">
    <property type="entry name" value="NrdE_NrdA"/>
    <property type="match status" value="1"/>
</dbReference>
<evidence type="ECO:0000313" key="11">
    <source>
        <dbReference type="EMBL" id="XDJ14641.1"/>
    </source>
</evidence>
<proteinExistence type="inferred from homology"/>
<evidence type="ECO:0000256" key="5">
    <source>
        <dbReference type="ARBA" id="ARBA00022840"/>
    </source>
</evidence>
<comment type="similarity">
    <text evidence="1 9">Belongs to the ribonucleoside diphosphate reductase large chain family.</text>
</comment>
<dbReference type="Pfam" id="PF02867">
    <property type="entry name" value="Ribonuc_red_lgC"/>
    <property type="match status" value="1"/>
</dbReference>
<reference evidence="11" key="1">
    <citation type="submission" date="2024-07" db="EMBL/GenBank/DDBJ databases">
        <authorList>
            <person name="Bringhurst R.M."/>
            <person name="Homer T.E."/>
        </authorList>
    </citation>
    <scope>NUCLEOTIDE SEQUENCE</scope>
</reference>
<dbReference type="InterPro" id="IPR005144">
    <property type="entry name" value="ATP-cone_dom"/>
</dbReference>
<keyword evidence="7 9" id="KW-0215">Deoxyribonucleotide synthesis</keyword>
<keyword evidence="4 8" id="KW-0547">Nucleotide-binding</keyword>
<sequence>MIKTIIKMDGTSEPFSAAKVNGWGEWFSKNLYNIDWASVVMDTVASMPETVHSQDFQQALIDRLLDMETWSAYVAAGRLYSVKVRKHIYGLEGLPSIKALHARMRKDGVMVKLDYSTREYAQLERLINHDLDMDSPHFALHHIRQKYSLMNRVTKKEYETPQFTYMRMAMALSEHEPRETRMEHVRNFYEMFSQRELSAPTPNYVNLGTVLKGFASCCLFAQGDNGVSLAIGDYIANVMTQKAAGIGVNLITRSLHDQVRNGLIKHQGKLPYIAALGKAVRANTQNGRGGAISLYYNAYDPEAEVIARLRNPKSTDDKKNRDLHYAMMTNTFTAYLVAHRLPMMTWNVFTAPDLHEAFYKGDVGDFIKIYQRYEKDPKFKKVYVDARKIVLTALNEGIETGTSYWANISEINRHTPFLDPIYSSNLCLEIVQPTAPYYSMQDLHSEEDHGRGEIATCSLAAGVINNIKTQARYALVMYYALKMIDYCIDHSEYAFPHLKMTAQARRSAGVGIMGLATHMAELGLDYSSDEGLREVHRVTEMHMYCLIEASLKISTERGLAPWIHKTKWPQGWMPIDTANQNVQGFVEGGFVFYQDWEGLRARVIANGGLAHSVLSAFMPGEASSKALGGANSVYAIRALTIIKTDNNVTIQWAAPYGDNPAYKYQLAWDIPTRRQIMFYAVIQSLTDGAVSADLFRRIEPGKEKITSDELIGDWLYMNEVGMKTRYYHNVELPSGLSLDGVVSGIARTNTDGAEVGCAGGACSL</sequence>
<comment type="catalytic activity">
    <reaction evidence="9">
        <text>a 2'-deoxyribonucleoside 5'-diphosphate + [thioredoxin]-disulfide + H2O = a ribonucleoside 5'-diphosphate + [thioredoxin]-dithiol</text>
        <dbReference type="Rhea" id="RHEA:23252"/>
        <dbReference type="Rhea" id="RHEA-COMP:10698"/>
        <dbReference type="Rhea" id="RHEA-COMP:10700"/>
        <dbReference type="ChEBI" id="CHEBI:15377"/>
        <dbReference type="ChEBI" id="CHEBI:29950"/>
        <dbReference type="ChEBI" id="CHEBI:50058"/>
        <dbReference type="ChEBI" id="CHEBI:57930"/>
        <dbReference type="ChEBI" id="CHEBI:73316"/>
        <dbReference type="EC" id="1.17.4.1"/>
    </reaction>
</comment>
<evidence type="ECO:0000259" key="10">
    <source>
        <dbReference type="PROSITE" id="PS51161"/>
    </source>
</evidence>
<comment type="function">
    <text evidence="9">Provides the precursors necessary for DNA synthesis. Catalyzes the biosynthesis of deoxyribonucleotides from the corresponding ribonucleotides.</text>
</comment>
<evidence type="ECO:0000256" key="7">
    <source>
        <dbReference type="ARBA" id="ARBA00023116"/>
    </source>
</evidence>
<name>A0AB39CCR9_9VIRU</name>
<dbReference type="InterPro" id="IPR013509">
    <property type="entry name" value="RNR_lsu_N"/>
</dbReference>
<evidence type="ECO:0000256" key="4">
    <source>
        <dbReference type="ARBA" id="ARBA00022741"/>
    </source>
</evidence>
<keyword evidence="6 9" id="KW-0560">Oxidoreductase</keyword>
<protein>
    <recommendedName>
        <fullName evidence="2 9">Ribonucleoside-diphosphate reductase</fullName>
        <ecNumber evidence="2 9">1.17.4.1</ecNumber>
    </recommendedName>
</protein>
<dbReference type="InterPro" id="IPR013346">
    <property type="entry name" value="NrdE_NrdA_C"/>
</dbReference>
<dbReference type="InterPro" id="IPR008926">
    <property type="entry name" value="RNR_R1-su_N"/>
</dbReference>
<accession>A0AB39CCR9</accession>
<evidence type="ECO:0000256" key="3">
    <source>
        <dbReference type="ARBA" id="ARBA00022533"/>
    </source>
</evidence>
<dbReference type="SUPFAM" id="SSF51998">
    <property type="entry name" value="PFL-like glycyl radical enzymes"/>
    <property type="match status" value="1"/>
</dbReference>
<dbReference type="EC" id="1.17.4.1" evidence="2 9"/>
<keyword evidence="3" id="KW-0021">Allosteric enzyme</keyword>
<keyword evidence="5 8" id="KW-0067">ATP-binding</keyword>
<dbReference type="PANTHER" id="PTHR11573:SF6">
    <property type="entry name" value="RIBONUCLEOSIDE-DIPHOSPHATE REDUCTASE LARGE SUBUNIT"/>
    <property type="match status" value="1"/>
</dbReference>
<feature type="domain" description="ATP-cone" evidence="10">
    <location>
        <begin position="3"/>
        <end position="90"/>
    </location>
</feature>
<dbReference type="EMBL" id="PQ015378">
    <property type="protein sequence ID" value="XDJ14641.1"/>
    <property type="molecule type" value="Genomic_DNA"/>
</dbReference>
<dbReference type="PROSITE" id="PS51161">
    <property type="entry name" value="ATP_CONE"/>
    <property type="match status" value="1"/>
</dbReference>
<dbReference type="InterPro" id="IPR039718">
    <property type="entry name" value="Rrm1"/>
</dbReference>
<evidence type="ECO:0000256" key="1">
    <source>
        <dbReference type="ARBA" id="ARBA00010406"/>
    </source>
</evidence>
<evidence type="ECO:0000256" key="9">
    <source>
        <dbReference type="RuleBase" id="RU003410"/>
    </source>
</evidence>